<dbReference type="InterPro" id="IPR002126">
    <property type="entry name" value="Cadherin-like_dom"/>
</dbReference>
<evidence type="ECO:0000256" key="4">
    <source>
        <dbReference type="ARBA" id="ARBA00022837"/>
    </source>
</evidence>
<evidence type="ECO:0000256" key="1">
    <source>
        <dbReference type="ARBA" id="ARBA00004167"/>
    </source>
</evidence>
<keyword evidence="3" id="KW-0677">Repeat</keyword>
<dbReference type="PROSITE" id="PS50268">
    <property type="entry name" value="CADHERIN_2"/>
    <property type="match status" value="5"/>
</dbReference>
<evidence type="ECO:0000256" key="3">
    <source>
        <dbReference type="ARBA" id="ARBA00022737"/>
    </source>
</evidence>
<keyword evidence="6" id="KW-1133">Transmembrane helix</keyword>
<evidence type="ECO:0000256" key="2">
    <source>
        <dbReference type="ARBA" id="ARBA00022692"/>
    </source>
</evidence>
<keyword evidence="5" id="KW-0130">Cell adhesion</keyword>
<dbReference type="SUPFAM" id="SSF49313">
    <property type="entry name" value="Cadherin-like"/>
    <property type="match status" value="4"/>
</dbReference>
<dbReference type="PANTHER" id="PTHR24028">
    <property type="entry name" value="CADHERIN-87A"/>
    <property type="match status" value="1"/>
</dbReference>
<protein>
    <submittedName>
        <fullName evidence="11">Protocadherin gamma-A10</fullName>
    </submittedName>
</protein>
<reference evidence="11" key="1">
    <citation type="submission" date="2019-05" db="EMBL/GenBank/DDBJ databases">
        <title>Annotation for the trematode Fasciolopsis buski.</title>
        <authorList>
            <person name="Choi Y.-J."/>
        </authorList>
    </citation>
    <scope>NUCLEOTIDE SEQUENCE</scope>
    <source>
        <strain evidence="11">HT</strain>
        <tissue evidence="11">Whole worm</tissue>
    </source>
</reference>
<dbReference type="PRINTS" id="PR00205">
    <property type="entry name" value="CADHERIN"/>
</dbReference>
<proteinExistence type="predicted"/>
<evidence type="ECO:0000256" key="8">
    <source>
        <dbReference type="ARBA" id="ARBA00023180"/>
    </source>
</evidence>
<dbReference type="GO" id="GO:0007156">
    <property type="term" value="P:homophilic cell adhesion via plasma membrane adhesion molecules"/>
    <property type="evidence" value="ECO:0007669"/>
    <property type="project" value="InterPro"/>
</dbReference>
<keyword evidence="4 9" id="KW-0106">Calcium</keyword>
<dbReference type="SMART" id="SM00112">
    <property type="entry name" value="CA"/>
    <property type="match status" value="4"/>
</dbReference>
<keyword evidence="12" id="KW-1185">Reference proteome</keyword>
<dbReference type="Proteomes" id="UP000728185">
    <property type="component" value="Unassembled WGS sequence"/>
</dbReference>
<dbReference type="GO" id="GO:0005509">
    <property type="term" value="F:calcium ion binding"/>
    <property type="evidence" value="ECO:0007669"/>
    <property type="project" value="UniProtKB-UniRule"/>
</dbReference>
<dbReference type="EMBL" id="LUCM01006436">
    <property type="protein sequence ID" value="KAA0191283.1"/>
    <property type="molecule type" value="Genomic_DNA"/>
</dbReference>
<feature type="domain" description="Cadherin" evidence="10">
    <location>
        <begin position="642"/>
        <end position="782"/>
    </location>
</feature>
<dbReference type="Pfam" id="PF00028">
    <property type="entry name" value="Cadherin"/>
    <property type="match status" value="1"/>
</dbReference>
<evidence type="ECO:0000313" key="12">
    <source>
        <dbReference type="Proteomes" id="UP000728185"/>
    </source>
</evidence>
<evidence type="ECO:0000259" key="10">
    <source>
        <dbReference type="PROSITE" id="PS50268"/>
    </source>
</evidence>
<dbReference type="PANTHER" id="PTHR24028:SF146">
    <property type="entry name" value="CADHERIN 96CB, ISOFORM D-RELATED"/>
    <property type="match status" value="1"/>
</dbReference>
<dbReference type="Gene3D" id="2.60.40.60">
    <property type="entry name" value="Cadherins"/>
    <property type="match status" value="5"/>
</dbReference>
<name>A0A8E0VIH8_9TREM</name>
<evidence type="ECO:0000256" key="9">
    <source>
        <dbReference type="PROSITE-ProRule" id="PRU00043"/>
    </source>
</evidence>
<dbReference type="OrthoDB" id="6252479at2759"/>
<evidence type="ECO:0000313" key="11">
    <source>
        <dbReference type="EMBL" id="KAA0191283.1"/>
    </source>
</evidence>
<comment type="subcellular location">
    <subcellularLocation>
        <location evidence="1">Membrane</location>
        <topology evidence="1">Single-pass membrane protein</topology>
    </subcellularLocation>
</comment>
<evidence type="ECO:0000256" key="6">
    <source>
        <dbReference type="ARBA" id="ARBA00022989"/>
    </source>
</evidence>
<evidence type="ECO:0000256" key="5">
    <source>
        <dbReference type="ARBA" id="ARBA00022889"/>
    </source>
</evidence>
<dbReference type="InterPro" id="IPR020894">
    <property type="entry name" value="Cadherin_CS"/>
</dbReference>
<comment type="caution">
    <text evidence="11">The sequence shown here is derived from an EMBL/GenBank/DDBJ whole genome shotgun (WGS) entry which is preliminary data.</text>
</comment>
<dbReference type="PROSITE" id="PS00232">
    <property type="entry name" value="CADHERIN_1"/>
    <property type="match status" value="1"/>
</dbReference>
<feature type="domain" description="Cadherin" evidence="10">
    <location>
        <begin position="385"/>
        <end position="509"/>
    </location>
</feature>
<dbReference type="AlphaFoldDB" id="A0A8E0VIH8"/>
<dbReference type="Pfam" id="PF08266">
    <property type="entry name" value="Cadherin_2"/>
    <property type="match status" value="1"/>
</dbReference>
<organism evidence="11 12">
    <name type="scientific">Fasciolopsis buskii</name>
    <dbReference type="NCBI Taxonomy" id="27845"/>
    <lineage>
        <taxon>Eukaryota</taxon>
        <taxon>Metazoa</taxon>
        <taxon>Spiralia</taxon>
        <taxon>Lophotrochozoa</taxon>
        <taxon>Platyhelminthes</taxon>
        <taxon>Trematoda</taxon>
        <taxon>Digenea</taxon>
        <taxon>Plagiorchiida</taxon>
        <taxon>Echinostomata</taxon>
        <taxon>Echinostomatoidea</taxon>
        <taxon>Fasciolidae</taxon>
        <taxon>Fasciolopsis</taxon>
    </lineage>
</organism>
<dbReference type="InterPro" id="IPR015919">
    <property type="entry name" value="Cadherin-like_sf"/>
</dbReference>
<gene>
    <name evidence="11" type="ORF">FBUS_01113</name>
</gene>
<evidence type="ECO:0000256" key="7">
    <source>
        <dbReference type="ARBA" id="ARBA00023136"/>
    </source>
</evidence>
<keyword evidence="8" id="KW-0325">Glycoprotein</keyword>
<dbReference type="InterPro" id="IPR013164">
    <property type="entry name" value="Cadherin_N"/>
</dbReference>
<feature type="domain" description="Cadherin" evidence="10">
    <location>
        <begin position="526"/>
        <end position="641"/>
    </location>
</feature>
<keyword evidence="7" id="KW-0472">Membrane</keyword>
<dbReference type="GO" id="GO:0005886">
    <property type="term" value="C:plasma membrane"/>
    <property type="evidence" value="ECO:0007669"/>
    <property type="project" value="InterPro"/>
</dbReference>
<keyword evidence="2" id="KW-0812">Transmembrane</keyword>
<feature type="domain" description="Cadherin" evidence="10">
    <location>
        <begin position="213"/>
        <end position="384"/>
    </location>
</feature>
<dbReference type="InterPro" id="IPR050174">
    <property type="entry name" value="Protocadherin/Cadherin-CA"/>
</dbReference>
<dbReference type="CDD" id="cd11304">
    <property type="entry name" value="Cadherin_repeat"/>
    <property type="match status" value="4"/>
</dbReference>
<feature type="domain" description="Cadherin" evidence="10">
    <location>
        <begin position="65"/>
        <end position="212"/>
    </location>
</feature>
<sequence length="819" mass="90574">MTSKRTTNGRQAVNDRLVFTDLISLPTPLSYLSVIIWTMICCFPHHIRPNSPVAAEPGRTLSSTDTSETVRVAFVLTEETPVGTRIGNVLLGLQSANVPPNSITSPVENLLELKSNKYLGLNGSSGDLFVQSRIDRESLCRDAGTCCASNVLSMDESNLIRPQFRSVQNSKLPEPVFLNCFLRILVLQSPNSEQLIEIIVYVVDVNDNPPKWSQQILDLEIPEHVSVGSLYKLPEATDADQGPANTVVGYRLYPAVFSPQTSQVRCLQCPEQNAHTLYMSSISSTHSGPSLFSLESQVVENNALYGPKFSLNLRVDNELDREKQAIHYLILTATDGMTDFDSHPIWSVPVVGSEALEASHRTHHTGSLTIRVTVLDINDQPPVFIDAKPTVSVAENVKVGTVIYQAVARDADVIDKNSLIYRISSSASPEVVRCFAVNQSTGEVFTKSRLYFPNASILSDSRQNTPANYARQPLVFGYVIPIQVTDRLHQAEATITVQLTQVNTQPPKITVSSHLRMSGSGDQLWIAEDTPIDSIVAMINVMDPDKPFTYGTDEDELFSSGNPRGNNRPQCFTNHENFVIRPLTANSATEFKLVLRKPLDREVLDSHSLRIECWDAGTPPLSSEVRFFVRVEDIDDSPPQFENSVSRVTIKEGLPPHTLITRVQATDADVGENARIAYRILSQLYAQAVPDSAQIDTATLVPPNKPLVTIDKTTGELFNEIIFDREAMSTINCTVEAYGPRRETEAMESSPNLASSKSRVNFKAHIFVIISIEDVNDCTPQFNVTSYEFTVVEGQQAHHQVSGQSSFNCEPTSNIFFTD</sequence>
<accession>A0A8E0VIH8</accession>